<sequence length="67" mass="7570">MDNLTQSQWISLLVPLLVLQLALMITALVVLVKAERTRGPKWLWAIIIVIVNLLGPIAFFLFGRRAD</sequence>
<evidence type="ECO:0000256" key="4">
    <source>
        <dbReference type="ARBA" id="ARBA00022989"/>
    </source>
</evidence>
<evidence type="ECO:0000256" key="5">
    <source>
        <dbReference type="ARBA" id="ARBA00023136"/>
    </source>
</evidence>
<organism evidence="8 9">
    <name type="scientific">Cohnella fermenti</name>
    <dbReference type="NCBI Taxonomy" id="2565925"/>
    <lineage>
        <taxon>Bacteria</taxon>
        <taxon>Bacillati</taxon>
        <taxon>Bacillota</taxon>
        <taxon>Bacilli</taxon>
        <taxon>Bacillales</taxon>
        <taxon>Paenibacillaceae</taxon>
        <taxon>Cohnella</taxon>
    </lineage>
</organism>
<evidence type="ECO:0000259" key="7">
    <source>
        <dbReference type="Pfam" id="PF13396"/>
    </source>
</evidence>
<feature type="transmembrane region" description="Helical" evidence="6">
    <location>
        <begin position="43"/>
        <end position="62"/>
    </location>
</feature>
<evidence type="ECO:0000313" key="9">
    <source>
        <dbReference type="Proteomes" id="UP000310636"/>
    </source>
</evidence>
<keyword evidence="3 6" id="KW-0812">Transmembrane</keyword>
<dbReference type="RefSeq" id="WP_136369253.1">
    <property type="nucleotide sequence ID" value="NZ_SSOB01000008.1"/>
</dbReference>
<dbReference type="AlphaFoldDB" id="A0A4S4C7A6"/>
<feature type="domain" description="Cardiolipin synthase N-terminal" evidence="7">
    <location>
        <begin position="22"/>
        <end position="64"/>
    </location>
</feature>
<dbReference type="Pfam" id="PF13396">
    <property type="entry name" value="PLDc_N"/>
    <property type="match status" value="1"/>
</dbReference>
<evidence type="ECO:0000256" key="6">
    <source>
        <dbReference type="SAM" id="Phobius"/>
    </source>
</evidence>
<reference evidence="8 9" key="1">
    <citation type="submission" date="2019-04" db="EMBL/GenBank/DDBJ databases">
        <title>Cohnella sp. nov. isolated from preserved vegetables.</title>
        <authorList>
            <person name="Lin S.-Y."/>
            <person name="Hung M.-H."/>
            <person name="Young C.-C."/>
        </authorList>
    </citation>
    <scope>NUCLEOTIDE SEQUENCE [LARGE SCALE GENOMIC DNA]</scope>
    <source>
        <strain evidence="8 9">CC-MHH1044</strain>
    </source>
</reference>
<dbReference type="EMBL" id="SSOB01000008">
    <property type="protein sequence ID" value="THF81657.1"/>
    <property type="molecule type" value="Genomic_DNA"/>
</dbReference>
<evidence type="ECO:0000256" key="1">
    <source>
        <dbReference type="ARBA" id="ARBA00004651"/>
    </source>
</evidence>
<keyword evidence="9" id="KW-1185">Reference proteome</keyword>
<evidence type="ECO:0000313" key="8">
    <source>
        <dbReference type="EMBL" id="THF81657.1"/>
    </source>
</evidence>
<proteinExistence type="predicted"/>
<evidence type="ECO:0000256" key="3">
    <source>
        <dbReference type="ARBA" id="ARBA00022692"/>
    </source>
</evidence>
<keyword evidence="4 6" id="KW-1133">Transmembrane helix</keyword>
<protein>
    <submittedName>
        <fullName evidence="8">PLDc_N domain-containing protein</fullName>
    </submittedName>
</protein>
<evidence type="ECO:0000256" key="2">
    <source>
        <dbReference type="ARBA" id="ARBA00022475"/>
    </source>
</evidence>
<dbReference type="OrthoDB" id="3243324at2"/>
<feature type="transmembrane region" description="Helical" evidence="6">
    <location>
        <begin position="12"/>
        <end position="31"/>
    </location>
</feature>
<keyword evidence="5 6" id="KW-0472">Membrane</keyword>
<name>A0A4S4C7A6_9BACL</name>
<gene>
    <name evidence="8" type="ORF">E6C55_07970</name>
</gene>
<comment type="subcellular location">
    <subcellularLocation>
        <location evidence="1">Cell membrane</location>
        <topology evidence="1">Multi-pass membrane protein</topology>
    </subcellularLocation>
</comment>
<accession>A0A4S4C7A6</accession>
<dbReference type="InterPro" id="IPR027379">
    <property type="entry name" value="CLS_N"/>
</dbReference>
<dbReference type="GO" id="GO:0005886">
    <property type="term" value="C:plasma membrane"/>
    <property type="evidence" value="ECO:0007669"/>
    <property type="project" value="UniProtKB-SubCell"/>
</dbReference>
<dbReference type="Proteomes" id="UP000310636">
    <property type="component" value="Unassembled WGS sequence"/>
</dbReference>
<comment type="caution">
    <text evidence="8">The sequence shown here is derived from an EMBL/GenBank/DDBJ whole genome shotgun (WGS) entry which is preliminary data.</text>
</comment>
<keyword evidence="2" id="KW-1003">Cell membrane</keyword>